<reference evidence="1 2" key="1">
    <citation type="submission" date="2009-09" db="EMBL/GenBank/DDBJ databases">
        <authorList>
            <person name="Weinstock G."/>
            <person name="Sodergren E."/>
            <person name="Clifton S."/>
            <person name="Fulton L."/>
            <person name="Fulton B."/>
            <person name="Courtney L."/>
            <person name="Fronick C."/>
            <person name="Harrison M."/>
            <person name="Strong C."/>
            <person name="Farmer C."/>
            <person name="Delahaunty K."/>
            <person name="Markovic C."/>
            <person name="Hall O."/>
            <person name="Minx P."/>
            <person name="Tomlinson C."/>
            <person name="Mitreva M."/>
            <person name="Nelson J."/>
            <person name="Hou S."/>
            <person name="Wollam A."/>
            <person name="Pepin K.H."/>
            <person name="Johnson M."/>
            <person name="Bhonagiri V."/>
            <person name="Nash W.E."/>
            <person name="Warren W."/>
            <person name="Chinwalla A."/>
            <person name="Mardis E.R."/>
            <person name="Wilson R.K."/>
        </authorList>
    </citation>
    <scope>NUCLEOTIDE SEQUENCE [LARGE SCALE GENOMIC DNA]</scope>
    <source>
        <strain evidence="2">ATCC 35185 / DSM 20758 / VPI D19B-28</strain>
    </source>
</reference>
<gene>
    <name evidence="1" type="ORF">SELSPUOL_02417</name>
</gene>
<dbReference type="AlphaFoldDB" id="C9LY58"/>
<dbReference type="EMBL" id="ACKP02000050">
    <property type="protein sequence ID" value="EEX76252.1"/>
    <property type="molecule type" value="Genomic_DNA"/>
</dbReference>
<protein>
    <submittedName>
        <fullName evidence="1">Uncharacterized protein</fullName>
    </submittedName>
</protein>
<dbReference type="Proteomes" id="UP000003505">
    <property type="component" value="Unassembled WGS sequence"/>
</dbReference>
<accession>C9LY58</accession>
<comment type="caution">
    <text evidence="1">The sequence shown here is derived from an EMBL/GenBank/DDBJ whole genome shotgun (WGS) entry which is preliminary data.</text>
</comment>
<sequence>MSAYENGYIENHTHNVHKLDFCTCRLHIVIFLQSSKLTRKSTSSVI</sequence>
<organism evidence="1 2">
    <name type="scientific">Selenomonas sputigena (strain ATCC 35185 / DSM 20758 / CCUG 44933 / VPI D19B-28)</name>
    <dbReference type="NCBI Taxonomy" id="546271"/>
    <lineage>
        <taxon>Bacteria</taxon>
        <taxon>Bacillati</taxon>
        <taxon>Bacillota</taxon>
        <taxon>Negativicutes</taxon>
        <taxon>Selenomonadales</taxon>
        <taxon>Selenomonadaceae</taxon>
        <taxon>Selenomonas</taxon>
    </lineage>
</organism>
<evidence type="ECO:0000313" key="1">
    <source>
        <dbReference type="EMBL" id="EEX76252.1"/>
    </source>
</evidence>
<evidence type="ECO:0000313" key="2">
    <source>
        <dbReference type="Proteomes" id="UP000003505"/>
    </source>
</evidence>
<proteinExistence type="predicted"/>
<name>C9LY58_SELS3</name>